<accession>A0ABS9M9N0</accession>
<evidence type="ECO:0000313" key="2">
    <source>
        <dbReference type="Proteomes" id="UP001200313"/>
    </source>
</evidence>
<name>A0ABS9M9N0_9FIRM</name>
<protein>
    <submittedName>
        <fullName evidence="1">Uncharacterized protein</fullName>
    </submittedName>
</protein>
<dbReference type="EMBL" id="JAKNJB010000017">
    <property type="protein sequence ID" value="MCG4527514.1"/>
    <property type="molecule type" value="Genomic_DNA"/>
</dbReference>
<sequence length="127" mass="13392">MNAGLLAAMETEQALANLLSDLKARIAGEVNDASPMDGVEPFGGSPRCAVLSSRALMGSLRFNMSPRYWLQGAQADAVASAVASCKTVTELMDRLKGMVEAEKVSHGEDAGIALNPHTLTVIQEFIS</sequence>
<organism evidence="1 2">
    <name type="scientific">Intestinimonas massiliensis</name>
    <name type="common">ex Afouda et al. 2020</name>
    <dbReference type="NCBI Taxonomy" id="1673721"/>
    <lineage>
        <taxon>Bacteria</taxon>
        <taxon>Bacillati</taxon>
        <taxon>Bacillota</taxon>
        <taxon>Clostridia</taxon>
        <taxon>Eubacteriales</taxon>
        <taxon>Intestinimonas</taxon>
    </lineage>
</organism>
<reference evidence="1 2" key="1">
    <citation type="submission" date="2022-01" db="EMBL/GenBank/DDBJ databases">
        <title>Collection of gut derived symbiotic bacterial strains cultured from healthy donors.</title>
        <authorList>
            <person name="Lin H."/>
            <person name="Kohout C."/>
            <person name="Waligurski E."/>
            <person name="Pamer E.G."/>
        </authorList>
    </citation>
    <scope>NUCLEOTIDE SEQUENCE [LARGE SCALE GENOMIC DNA]</scope>
    <source>
        <strain evidence="1 2">DFI.3.7</strain>
    </source>
</reference>
<evidence type="ECO:0000313" key="1">
    <source>
        <dbReference type="EMBL" id="MCG4527514.1"/>
    </source>
</evidence>
<dbReference type="RefSeq" id="WP_177695148.1">
    <property type="nucleotide sequence ID" value="NZ_JAKNJB010000017.1"/>
</dbReference>
<dbReference type="Proteomes" id="UP001200313">
    <property type="component" value="Unassembled WGS sequence"/>
</dbReference>
<keyword evidence="2" id="KW-1185">Reference proteome</keyword>
<gene>
    <name evidence="1" type="ORF">L0P79_10535</name>
</gene>
<proteinExistence type="predicted"/>
<comment type="caution">
    <text evidence="1">The sequence shown here is derived from an EMBL/GenBank/DDBJ whole genome shotgun (WGS) entry which is preliminary data.</text>
</comment>